<keyword evidence="2" id="KW-0808">Transferase</keyword>
<dbReference type="CDD" id="cd24152">
    <property type="entry name" value="ASKHA_NBD_ROK-like"/>
    <property type="match status" value="1"/>
</dbReference>
<dbReference type="EMBL" id="SMCQ01000038">
    <property type="protein sequence ID" value="TCV90977.1"/>
    <property type="molecule type" value="Genomic_DNA"/>
</dbReference>
<name>A0A4R3YFK8_9FIRM</name>
<protein>
    <submittedName>
        <fullName evidence="2">Putative NBD/HSP70 family sugar kinase</fullName>
    </submittedName>
</protein>
<gene>
    <name evidence="2" type="ORF">EDD60_13811</name>
</gene>
<dbReference type="Gene3D" id="3.30.420.40">
    <property type="match status" value="2"/>
</dbReference>
<dbReference type="SUPFAM" id="SSF53067">
    <property type="entry name" value="Actin-like ATPase domain"/>
    <property type="match status" value="1"/>
</dbReference>
<organism evidence="2 3">
    <name type="scientific">Longibaculum muris</name>
    <dbReference type="NCBI Taxonomy" id="1796628"/>
    <lineage>
        <taxon>Bacteria</taxon>
        <taxon>Bacillati</taxon>
        <taxon>Bacillota</taxon>
        <taxon>Erysipelotrichia</taxon>
        <taxon>Erysipelotrichales</taxon>
        <taxon>Coprobacillaceae</taxon>
        <taxon>Longibaculum</taxon>
    </lineage>
</organism>
<accession>A0A4R3YFK8</accession>
<proteinExistence type="inferred from homology"/>
<dbReference type="RefSeq" id="WP_066444247.1">
    <property type="nucleotide sequence ID" value="NZ_JANKBF010000032.1"/>
</dbReference>
<dbReference type="InterPro" id="IPR043129">
    <property type="entry name" value="ATPase_NBD"/>
</dbReference>
<dbReference type="Pfam" id="PF00480">
    <property type="entry name" value="ROK"/>
    <property type="match status" value="1"/>
</dbReference>
<evidence type="ECO:0000313" key="3">
    <source>
        <dbReference type="Proteomes" id="UP000295515"/>
    </source>
</evidence>
<comment type="caution">
    <text evidence="2">The sequence shown here is derived from an EMBL/GenBank/DDBJ whole genome shotgun (WGS) entry which is preliminary data.</text>
</comment>
<sequence length="294" mass="32810">MRIAVFDVGGTFIKYSLMIDDVMTLQDKVKTPYEDQETFLKTIETVLETLKPVEGIAFSLPGVIDVDRKYIFAGGSLAYNNQTDVKAWEERFHLPIEIENDARCAAIAELEAGNMQGIKQGLVLTFGTGVGGGIIIDGDIYKGSHLIAGEVSVIFSKSPKVYHSKGLFGAIGSVYNLVEKIAKAKNSETRDGKEVFEWIHQGDEVSQKIFAEYCYEVICELHNIQCLLDPQRICIGGGASENPLFIEGLQKASDAFYNDFPIKFPHAQIVKCQYCNDANMLGAYYHYKKYNDER</sequence>
<dbReference type="PANTHER" id="PTHR18964:SF170">
    <property type="entry name" value="SUGAR KINASE"/>
    <property type="match status" value="1"/>
</dbReference>
<evidence type="ECO:0000256" key="1">
    <source>
        <dbReference type="ARBA" id="ARBA00006479"/>
    </source>
</evidence>
<keyword evidence="3" id="KW-1185">Reference proteome</keyword>
<dbReference type="Proteomes" id="UP000295515">
    <property type="component" value="Unassembled WGS sequence"/>
</dbReference>
<comment type="similarity">
    <text evidence="1">Belongs to the ROK (NagC/XylR) family.</text>
</comment>
<dbReference type="PANTHER" id="PTHR18964">
    <property type="entry name" value="ROK (REPRESSOR, ORF, KINASE) FAMILY"/>
    <property type="match status" value="1"/>
</dbReference>
<dbReference type="GO" id="GO:0016301">
    <property type="term" value="F:kinase activity"/>
    <property type="evidence" value="ECO:0007669"/>
    <property type="project" value="UniProtKB-KW"/>
</dbReference>
<dbReference type="AlphaFoldDB" id="A0A4R3YFK8"/>
<dbReference type="InterPro" id="IPR000600">
    <property type="entry name" value="ROK"/>
</dbReference>
<dbReference type="GeneID" id="98916864"/>
<evidence type="ECO:0000313" key="2">
    <source>
        <dbReference type="EMBL" id="TCV90977.1"/>
    </source>
</evidence>
<reference evidence="2 3" key="1">
    <citation type="submission" date="2019-03" db="EMBL/GenBank/DDBJ databases">
        <title>Genomic Encyclopedia of Type Strains, Phase IV (KMG-IV): sequencing the most valuable type-strain genomes for metagenomic binning, comparative biology and taxonomic classification.</title>
        <authorList>
            <person name="Goeker M."/>
        </authorList>
    </citation>
    <scope>NUCLEOTIDE SEQUENCE [LARGE SCALE GENOMIC DNA]</scope>
    <source>
        <strain evidence="2 3">DSM 29487</strain>
    </source>
</reference>
<keyword evidence="2" id="KW-0418">Kinase</keyword>